<accession>A0AC60P3Y9</accession>
<evidence type="ECO:0000313" key="1">
    <source>
        <dbReference type="EMBL" id="KAG0414127.1"/>
    </source>
</evidence>
<name>A0AC60P3Y9_IXOPE</name>
<organism evidence="1 2">
    <name type="scientific">Ixodes persulcatus</name>
    <name type="common">Taiga tick</name>
    <dbReference type="NCBI Taxonomy" id="34615"/>
    <lineage>
        <taxon>Eukaryota</taxon>
        <taxon>Metazoa</taxon>
        <taxon>Ecdysozoa</taxon>
        <taxon>Arthropoda</taxon>
        <taxon>Chelicerata</taxon>
        <taxon>Arachnida</taxon>
        <taxon>Acari</taxon>
        <taxon>Parasitiformes</taxon>
        <taxon>Ixodida</taxon>
        <taxon>Ixodoidea</taxon>
        <taxon>Ixodidae</taxon>
        <taxon>Ixodinae</taxon>
        <taxon>Ixodes</taxon>
    </lineage>
</organism>
<proteinExistence type="predicted"/>
<evidence type="ECO:0000313" key="2">
    <source>
        <dbReference type="Proteomes" id="UP000805193"/>
    </source>
</evidence>
<dbReference type="Proteomes" id="UP000805193">
    <property type="component" value="Unassembled WGS sequence"/>
</dbReference>
<keyword evidence="2" id="KW-1185">Reference proteome</keyword>
<protein>
    <submittedName>
        <fullName evidence="1">Uncharacterized protein</fullName>
    </submittedName>
</protein>
<gene>
    <name evidence="1" type="ORF">HPB47_008720</name>
</gene>
<comment type="caution">
    <text evidence="1">The sequence shown here is derived from an EMBL/GenBank/DDBJ whole genome shotgun (WGS) entry which is preliminary data.</text>
</comment>
<dbReference type="EMBL" id="JABSTQ010011201">
    <property type="protein sequence ID" value="KAG0414127.1"/>
    <property type="molecule type" value="Genomic_DNA"/>
</dbReference>
<sequence>MAARLASGWFTDRGFLRRSTMMTLHLFLSAMALFLVPFCYSYSLIVLVSVIVGWCNGATIILIPVLQMELVEAGKFSVCYGTATLLSGLPLLVRPLVIGPSYSLCTD</sequence>
<reference evidence="1 2" key="1">
    <citation type="journal article" date="2020" name="Cell">
        <title>Large-Scale Comparative Analyses of Tick Genomes Elucidate Their Genetic Diversity and Vector Capacities.</title>
        <authorList>
            <consortium name="Tick Genome and Microbiome Consortium (TIGMIC)"/>
            <person name="Jia N."/>
            <person name="Wang J."/>
            <person name="Shi W."/>
            <person name="Du L."/>
            <person name="Sun Y."/>
            <person name="Zhan W."/>
            <person name="Jiang J.F."/>
            <person name="Wang Q."/>
            <person name="Zhang B."/>
            <person name="Ji P."/>
            <person name="Bell-Sakyi L."/>
            <person name="Cui X.M."/>
            <person name="Yuan T.T."/>
            <person name="Jiang B.G."/>
            <person name="Yang W.F."/>
            <person name="Lam T.T."/>
            <person name="Chang Q.C."/>
            <person name="Ding S.J."/>
            <person name="Wang X.J."/>
            <person name="Zhu J.G."/>
            <person name="Ruan X.D."/>
            <person name="Zhao L."/>
            <person name="Wei J.T."/>
            <person name="Ye R.Z."/>
            <person name="Que T.C."/>
            <person name="Du C.H."/>
            <person name="Zhou Y.H."/>
            <person name="Cheng J.X."/>
            <person name="Dai P.F."/>
            <person name="Guo W.B."/>
            <person name="Han X.H."/>
            <person name="Huang E.J."/>
            <person name="Li L.F."/>
            <person name="Wei W."/>
            <person name="Gao Y.C."/>
            <person name="Liu J.Z."/>
            <person name="Shao H.Z."/>
            <person name="Wang X."/>
            <person name="Wang C.C."/>
            <person name="Yang T.C."/>
            <person name="Huo Q.B."/>
            <person name="Li W."/>
            <person name="Chen H.Y."/>
            <person name="Chen S.E."/>
            <person name="Zhou L.G."/>
            <person name="Ni X.B."/>
            <person name="Tian J.H."/>
            <person name="Sheng Y."/>
            <person name="Liu T."/>
            <person name="Pan Y.S."/>
            <person name="Xia L.Y."/>
            <person name="Li J."/>
            <person name="Zhao F."/>
            <person name="Cao W.C."/>
        </authorList>
    </citation>
    <scope>NUCLEOTIDE SEQUENCE [LARGE SCALE GENOMIC DNA]</scope>
    <source>
        <strain evidence="1">Iper-2018</strain>
    </source>
</reference>